<proteinExistence type="predicted"/>
<evidence type="ECO:0000313" key="3">
    <source>
        <dbReference type="EMBL" id="GAA2338141.1"/>
    </source>
</evidence>
<feature type="compositionally biased region" description="Low complexity" evidence="1">
    <location>
        <begin position="15"/>
        <end position="33"/>
    </location>
</feature>
<comment type="caution">
    <text evidence="3">The sequence shown here is derived from an EMBL/GenBank/DDBJ whole genome shotgun (WGS) entry which is preliminary data.</text>
</comment>
<feature type="region of interest" description="Disordered" evidence="1">
    <location>
        <begin position="1"/>
        <end position="33"/>
    </location>
</feature>
<evidence type="ECO:0000259" key="2">
    <source>
        <dbReference type="PROSITE" id="PS50914"/>
    </source>
</evidence>
<dbReference type="InterPro" id="IPR007055">
    <property type="entry name" value="BON_dom"/>
</dbReference>
<dbReference type="PROSITE" id="PS50914">
    <property type="entry name" value="BON"/>
    <property type="match status" value="1"/>
</dbReference>
<dbReference type="EMBL" id="BAAARV010000018">
    <property type="protein sequence ID" value="GAA2338141.1"/>
    <property type="molecule type" value="Genomic_DNA"/>
</dbReference>
<gene>
    <name evidence="3" type="ORF">GCM10010170_019550</name>
</gene>
<feature type="domain" description="BON" evidence="2">
    <location>
        <begin position="32"/>
        <end position="104"/>
    </location>
</feature>
<dbReference type="Gene3D" id="3.30.1340.30">
    <property type="match status" value="2"/>
</dbReference>
<name>A0ABN3FUY1_9ACTN</name>
<dbReference type="Proteomes" id="UP001501444">
    <property type="component" value="Unassembled WGS sequence"/>
</dbReference>
<accession>A0ABN3FUY1</accession>
<protein>
    <recommendedName>
        <fullName evidence="2">BON domain-containing protein</fullName>
    </recommendedName>
</protein>
<sequence>MAAMDPDARPAENGADAQCADAEQADPGVDGADAAAQRAVVDALRRDPDTWPNDIAVAVRRGVVTLAGWVDHDRKRLAAVAAAHRALGEPPGVRAVVDDVGVRLPGVLPRSDAGIAAAAVRALAGAEQGRRVEVTVTDGWITLDGDHAPVPRRLHDATLLSRLSGVKGVTDAR</sequence>
<reference evidence="3 4" key="1">
    <citation type="journal article" date="2019" name="Int. J. Syst. Evol. Microbiol.">
        <title>The Global Catalogue of Microorganisms (GCM) 10K type strain sequencing project: providing services to taxonomists for standard genome sequencing and annotation.</title>
        <authorList>
            <consortium name="The Broad Institute Genomics Platform"/>
            <consortium name="The Broad Institute Genome Sequencing Center for Infectious Disease"/>
            <person name="Wu L."/>
            <person name="Ma J."/>
        </authorList>
    </citation>
    <scope>NUCLEOTIDE SEQUENCE [LARGE SCALE GENOMIC DNA]</scope>
    <source>
        <strain evidence="3 4">JCM 3272</strain>
    </source>
</reference>
<evidence type="ECO:0000313" key="4">
    <source>
        <dbReference type="Proteomes" id="UP001501444"/>
    </source>
</evidence>
<keyword evidence="4" id="KW-1185">Reference proteome</keyword>
<evidence type="ECO:0000256" key="1">
    <source>
        <dbReference type="SAM" id="MobiDB-lite"/>
    </source>
</evidence>
<dbReference type="Pfam" id="PF04972">
    <property type="entry name" value="BON"/>
    <property type="match status" value="1"/>
</dbReference>
<feature type="compositionally biased region" description="Basic and acidic residues" evidence="1">
    <location>
        <begin position="1"/>
        <end position="10"/>
    </location>
</feature>
<organism evidence="3 4">
    <name type="scientific">Dactylosporangium salmoneum</name>
    <dbReference type="NCBI Taxonomy" id="53361"/>
    <lineage>
        <taxon>Bacteria</taxon>
        <taxon>Bacillati</taxon>
        <taxon>Actinomycetota</taxon>
        <taxon>Actinomycetes</taxon>
        <taxon>Micromonosporales</taxon>
        <taxon>Micromonosporaceae</taxon>
        <taxon>Dactylosporangium</taxon>
    </lineage>
</organism>